<reference evidence="2 3" key="1">
    <citation type="submission" date="2018-06" db="EMBL/GenBank/DDBJ databases">
        <title>Genomic Encyclopedia of Archaeal and Bacterial Type Strains, Phase II (KMG-II): from individual species to whole genera.</title>
        <authorList>
            <person name="Goeker M."/>
        </authorList>
    </citation>
    <scope>NUCLEOTIDE SEQUENCE [LARGE SCALE GENOMIC DNA]</scope>
    <source>
        <strain evidence="2 3">DSM 19830</strain>
    </source>
</reference>
<dbReference type="InterPro" id="IPR011250">
    <property type="entry name" value="OMP/PagP_B-barrel"/>
</dbReference>
<dbReference type="RefSeq" id="WP_111323207.1">
    <property type="nucleotide sequence ID" value="NZ_QKZT01000031.1"/>
</dbReference>
<comment type="caution">
    <text evidence="2">The sequence shown here is derived from an EMBL/GenBank/DDBJ whole genome shotgun (WGS) entry which is preliminary data.</text>
</comment>
<evidence type="ECO:0000256" key="1">
    <source>
        <dbReference type="SAM" id="SignalP"/>
    </source>
</evidence>
<accession>A0A2W7QRI5</accession>
<feature type="signal peptide" evidence="1">
    <location>
        <begin position="1"/>
        <end position="20"/>
    </location>
</feature>
<gene>
    <name evidence="2" type="ORF">LV85_04254</name>
</gene>
<dbReference type="SUPFAM" id="SSF56925">
    <property type="entry name" value="OMPA-like"/>
    <property type="match status" value="1"/>
</dbReference>
<proteinExistence type="predicted"/>
<evidence type="ECO:0000313" key="3">
    <source>
        <dbReference type="Proteomes" id="UP000248882"/>
    </source>
</evidence>
<dbReference type="EMBL" id="QKZT01000031">
    <property type="protein sequence ID" value="PZX46447.1"/>
    <property type="molecule type" value="Genomic_DNA"/>
</dbReference>
<organism evidence="2 3">
    <name type="scientific">Algoriphagus chordae</name>
    <dbReference type="NCBI Taxonomy" id="237019"/>
    <lineage>
        <taxon>Bacteria</taxon>
        <taxon>Pseudomonadati</taxon>
        <taxon>Bacteroidota</taxon>
        <taxon>Cytophagia</taxon>
        <taxon>Cytophagales</taxon>
        <taxon>Cyclobacteriaceae</taxon>
        <taxon>Algoriphagus</taxon>
    </lineage>
</organism>
<keyword evidence="1" id="KW-0732">Signal</keyword>
<evidence type="ECO:0008006" key="4">
    <source>
        <dbReference type="Google" id="ProtNLM"/>
    </source>
</evidence>
<keyword evidence="3" id="KW-1185">Reference proteome</keyword>
<dbReference type="Proteomes" id="UP000248882">
    <property type="component" value="Unassembled WGS sequence"/>
</dbReference>
<dbReference type="OrthoDB" id="658990at2"/>
<feature type="chain" id="PRO_5016033243" description="Outer membrane protein with beta-barrel domain" evidence="1">
    <location>
        <begin position="21"/>
        <end position="180"/>
    </location>
</feature>
<evidence type="ECO:0000313" key="2">
    <source>
        <dbReference type="EMBL" id="PZX46447.1"/>
    </source>
</evidence>
<protein>
    <recommendedName>
        <fullName evidence="4">Outer membrane protein with beta-barrel domain</fullName>
    </recommendedName>
</protein>
<sequence length="180" mass="19376">MKKFIIIFMLALCLPFIGSAQEFQKGSKVISLGLGLGSSVGHDLTYGSQIPTISAQYEQGVWDIGGPGVISLGGYIGFKSYSNNADIGKSKWNYTLVGVRSAYHFNMLEVDNLDLYAGAMLGFYFENYSGPSGSTYNANNSVGLSLYAGGRYYFSDNFGGFAEVGYGVSYLTVGVAFKLQ</sequence>
<dbReference type="AlphaFoldDB" id="A0A2W7QRI5"/>
<name>A0A2W7QRI5_9BACT</name>